<evidence type="ECO:0000256" key="8">
    <source>
        <dbReference type="PIRSR" id="PIRSR600760-2"/>
    </source>
</evidence>
<keyword evidence="4 8" id="KW-0479">Metal-binding</keyword>
<dbReference type="RefSeq" id="WP_157988658.1">
    <property type="nucleotide sequence ID" value="NZ_LR217715.1"/>
</dbReference>
<dbReference type="GO" id="GO:0046872">
    <property type="term" value="F:metal ion binding"/>
    <property type="evidence" value="ECO:0007669"/>
    <property type="project" value="UniProtKB-KW"/>
</dbReference>
<dbReference type="Gene3D" id="3.40.190.80">
    <property type="match status" value="1"/>
</dbReference>
<evidence type="ECO:0000313" key="11">
    <source>
        <dbReference type="Proteomes" id="UP000294368"/>
    </source>
</evidence>
<keyword evidence="6" id="KW-0805">Transcription regulation</keyword>
<dbReference type="CDD" id="cd01639">
    <property type="entry name" value="IMPase"/>
    <property type="match status" value="1"/>
</dbReference>
<dbReference type="GO" id="GO:0007165">
    <property type="term" value="P:signal transduction"/>
    <property type="evidence" value="ECO:0007669"/>
    <property type="project" value="TreeGrafter"/>
</dbReference>
<evidence type="ECO:0000256" key="2">
    <source>
        <dbReference type="ARBA" id="ARBA00001946"/>
    </source>
</evidence>
<dbReference type="NCBIfam" id="NF008027">
    <property type="entry name" value="PRK10757.1"/>
    <property type="match status" value="1"/>
</dbReference>
<dbReference type="PANTHER" id="PTHR20854">
    <property type="entry name" value="INOSITOL MONOPHOSPHATASE"/>
    <property type="match status" value="1"/>
</dbReference>
<keyword evidence="5 9" id="KW-0378">Hydrolase</keyword>
<dbReference type="InterPro" id="IPR033942">
    <property type="entry name" value="IMPase"/>
</dbReference>
<proteinExistence type="inferred from homology"/>
<keyword evidence="6" id="KW-0889">Transcription antitermination</keyword>
<dbReference type="AlphaFoldDB" id="A0A451DAK0"/>
<feature type="binding site" evidence="8">
    <location>
        <position position="86"/>
    </location>
    <ligand>
        <name>Mg(2+)</name>
        <dbReference type="ChEBI" id="CHEBI:18420"/>
        <label>1</label>
        <note>catalytic</note>
    </ligand>
</feature>
<dbReference type="Gene3D" id="3.30.540.10">
    <property type="entry name" value="Fructose-1,6-Bisphosphatase, subunit A, domain 1"/>
    <property type="match status" value="1"/>
</dbReference>
<dbReference type="GO" id="GO:0008934">
    <property type="term" value="F:inositol monophosphate 1-phosphatase activity"/>
    <property type="evidence" value="ECO:0007669"/>
    <property type="project" value="InterPro"/>
</dbReference>
<name>A0A451DAK0_9GAMM</name>
<keyword evidence="6" id="KW-0804">Transcription</keyword>
<dbReference type="GO" id="GO:0006020">
    <property type="term" value="P:inositol metabolic process"/>
    <property type="evidence" value="ECO:0007669"/>
    <property type="project" value="TreeGrafter"/>
</dbReference>
<feature type="binding site" evidence="8">
    <location>
        <position position="87"/>
    </location>
    <ligand>
        <name>Mg(2+)</name>
        <dbReference type="ChEBI" id="CHEBI:18420"/>
        <label>1</label>
        <note>catalytic</note>
    </ligand>
</feature>
<evidence type="ECO:0000256" key="1">
    <source>
        <dbReference type="ARBA" id="ARBA00001033"/>
    </source>
</evidence>
<comment type="catalytic activity">
    <reaction evidence="1 9">
        <text>a myo-inositol phosphate + H2O = myo-inositol + phosphate</text>
        <dbReference type="Rhea" id="RHEA:24056"/>
        <dbReference type="ChEBI" id="CHEBI:15377"/>
        <dbReference type="ChEBI" id="CHEBI:17268"/>
        <dbReference type="ChEBI" id="CHEBI:43474"/>
        <dbReference type="ChEBI" id="CHEBI:84139"/>
        <dbReference type="EC" id="3.1.3.25"/>
    </reaction>
</comment>
<dbReference type="PANTHER" id="PTHR20854:SF4">
    <property type="entry name" value="INOSITOL-1-MONOPHOSPHATASE-RELATED"/>
    <property type="match status" value="1"/>
</dbReference>
<evidence type="ECO:0000256" key="5">
    <source>
        <dbReference type="ARBA" id="ARBA00022801"/>
    </source>
</evidence>
<dbReference type="Pfam" id="PF00459">
    <property type="entry name" value="Inositol_P"/>
    <property type="match status" value="1"/>
</dbReference>
<evidence type="ECO:0000256" key="7">
    <source>
        <dbReference type="ARBA" id="ARBA00022842"/>
    </source>
</evidence>
<dbReference type="EMBL" id="LR217715">
    <property type="protein sequence ID" value="VFP83316.1"/>
    <property type="molecule type" value="Genomic_DNA"/>
</dbReference>
<organism evidence="10 11">
    <name type="scientific">Candidatus Erwinia haradaeae</name>
    <dbReference type="NCBI Taxonomy" id="1922217"/>
    <lineage>
        <taxon>Bacteria</taxon>
        <taxon>Pseudomonadati</taxon>
        <taxon>Pseudomonadota</taxon>
        <taxon>Gammaproteobacteria</taxon>
        <taxon>Enterobacterales</taxon>
        <taxon>Erwiniaceae</taxon>
        <taxon>Erwinia</taxon>
    </lineage>
</organism>
<dbReference type="Proteomes" id="UP000294368">
    <property type="component" value="Chromosome"/>
</dbReference>
<evidence type="ECO:0000256" key="6">
    <source>
        <dbReference type="ARBA" id="ARBA00022814"/>
    </source>
</evidence>
<evidence type="ECO:0000313" key="10">
    <source>
        <dbReference type="EMBL" id="VFP83316.1"/>
    </source>
</evidence>
<dbReference type="SUPFAM" id="SSF56655">
    <property type="entry name" value="Carbohydrate phosphatase"/>
    <property type="match status" value="1"/>
</dbReference>
<evidence type="ECO:0000256" key="9">
    <source>
        <dbReference type="RuleBase" id="RU364068"/>
    </source>
</evidence>
<feature type="binding site" evidence="8">
    <location>
        <position position="67"/>
    </location>
    <ligand>
        <name>Mg(2+)</name>
        <dbReference type="ChEBI" id="CHEBI:18420"/>
        <label>1</label>
        <note>catalytic</note>
    </ligand>
</feature>
<dbReference type="InterPro" id="IPR000760">
    <property type="entry name" value="Inositol_monophosphatase-like"/>
</dbReference>
<dbReference type="InterPro" id="IPR022337">
    <property type="entry name" value="Inositol_monophosphatase_SuhB"/>
</dbReference>
<keyword evidence="7 8" id="KW-0460">Magnesium</keyword>
<comment type="similarity">
    <text evidence="3 9">Belongs to the inositol monophosphatase superfamily.</text>
</comment>
<evidence type="ECO:0000256" key="4">
    <source>
        <dbReference type="ARBA" id="ARBA00022723"/>
    </source>
</evidence>
<comment type="cofactor">
    <cofactor evidence="2 8 9">
        <name>Mg(2+)</name>
        <dbReference type="ChEBI" id="CHEBI:18420"/>
    </cofactor>
</comment>
<sequence length="260" mass="29473">MHPMLNIAIRAVRQAGNIMTKYYEKIDSIECQQKDYHDLAAYVEQETRYQMIAIILKSYPQHTILTEDNYTIHTGDKHVQWIINALDGSLNYIKRLPHFSISIAIRIKGRSEIAVVYDPMRNELFRAWRGHGTQLNGYRLRGGVVRDLEKAVLATSFSFKIHPHTTPNLKIIEKLFSQCADFRRSGSVALDLAYIASGRIDGYLAINLKPCDFAAGELLIREAGGLVTDLTGSHEYFCSGSFVSGNARIVKALLTHIRFR</sequence>
<dbReference type="FunFam" id="3.30.540.10:FF:000003">
    <property type="entry name" value="Inositol-1-monophosphatase"/>
    <property type="match status" value="1"/>
</dbReference>
<gene>
    <name evidence="10" type="primary">suhB</name>
    <name evidence="10" type="ORF">ERCIKOCA2762_563</name>
</gene>
<dbReference type="EC" id="3.1.3.25" evidence="9"/>
<evidence type="ECO:0000256" key="3">
    <source>
        <dbReference type="ARBA" id="ARBA00009759"/>
    </source>
</evidence>
<protein>
    <recommendedName>
        <fullName evidence="9">Inositol-1-monophosphatase</fullName>
        <ecNumber evidence="9">3.1.3.25</ecNumber>
    </recommendedName>
</protein>
<dbReference type="PRINTS" id="PR01959">
    <property type="entry name" value="SBIMPHPHTASE"/>
</dbReference>
<feature type="binding site" evidence="8">
    <location>
        <position position="212"/>
    </location>
    <ligand>
        <name>Mg(2+)</name>
        <dbReference type="ChEBI" id="CHEBI:18420"/>
        <label>1</label>
        <note>catalytic</note>
    </ligand>
</feature>
<dbReference type="OrthoDB" id="9785695at2"/>
<dbReference type="GO" id="GO:0031564">
    <property type="term" value="P:transcription antitermination"/>
    <property type="evidence" value="ECO:0007669"/>
    <property type="project" value="UniProtKB-KW"/>
</dbReference>
<dbReference type="PRINTS" id="PR00377">
    <property type="entry name" value="IMPHPHTASES"/>
</dbReference>
<reference evidence="10 11" key="1">
    <citation type="submission" date="2019-02" db="EMBL/GenBank/DDBJ databases">
        <authorList>
            <person name="Manzano-Marin A."/>
            <person name="Manzano-Marin A."/>
        </authorList>
    </citation>
    <scope>NUCLEOTIDE SEQUENCE [LARGE SCALE GENOMIC DNA]</scope>
    <source>
        <strain evidence="10 11">ErCikochiana</strain>
    </source>
</reference>
<accession>A0A451DAK0</accession>